<evidence type="ECO:0000313" key="3">
    <source>
        <dbReference type="Proteomes" id="UP000450012"/>
    </source>
</evidence>
<keyword evidence="3" id="KW-1185">Reference proteome</keyword>
<evidence type="ECO:0000313" key="2">
    <source>
        <dbReference type="EMBL" id="MYM69020.1"/>
    </source>
</evidence>
<dbReference type="AlphaFoldDB" id="A0A7X4GTV3"/>
<evidence type="ECO:0000259" key="1">
    <source>
        <dbReference type="Pfam" id="PF09832"/>
    </source>
</evidence>
<dbReference type="EMBL" id="WWCK01000006">
    <property type="protein sequence ID" value="MYM69020.1"/>
    <property type="molecule type" value="Genomic_DNA"/>
</dbReference>
<dbReference type="Proteomes" id="UP000450012">
    <property type="component" value="Unassembled WGS sequence"/>
</dbReference>
<gene>
    <name evidence="2" type="ORF">GTP45_19570</name>
</gene>
<reference evidence="2 3" key="1">
    <citation type="submission" date="2019-12" db="EMBL/GenBank/DDBJ databases">
        <title>Novel species isolated from a subtropical stream in China.</title>
        <authorList>
            <person name="Lu H."/>
        </authorList>
    </citation>
    <scope>NUCLEOTIDE SEQUENCE [LARGE SCALE GENOMIC DNA]</scope>
    <source>
        <strain evidence="2 3">FT55W</strain>
    </source>
</reference>
<dbReference type="RefSeq" id="WP_161015576.1">
    <property type="nucleotide sequence ID" value="NZ_WWCK01000006.1"/>
</dbReference>
<sequence length="149" mass="16037">MLDATGIQAQVTASNEQGQASLKKYARRETGIVAPAPAPLQAAQQELASAYIAEIDAMAPQISWEAVKPSLIRFCADNYTDAQLDAITSFFNSPAGRVLRDKQNTLNQAAGASMHELEQQIFPRTLEATAKFQAQVKALHEHGAQTASP</sequence>
<comment type="caution">
    <text evidence="2">The sequence shown here is derived from an EMBL/GenBank/DDBJ whole genome shotgun (WGS) entry which is preliminary data.</text>
</comment>
<accession>A0A7X4GTV3</accession>
<protein>
    <submittedName>
        <fullName evidence="2">DUF2059 domain-containing protein</fullName>
    </submittedName>
</protein>
<feature type="domain" description="DUF2059" evidence="1">
    <location>
        <begin position="67"/>
        <end position="123"/>
    </location>
</feature>
<dbReference type="Pfam" id="PF09832">
    <property type="entry name" value="DUF2059"/>
    <property type="match status" value="1"/>
</dbReference>
<name>A0A7X4GTV3_9BURK</name>
<organism evidence="2 3">
    <name type="scientific">Duganella rivi</name>
    <dbReference type="NCBI Taxonomy" id="2666083"/>
    <lineage>
        <taxon>Bacteria</taxon>
        <taxon>Pseudomonadati</taxon>
        <taxon>Pseudomonadota</taxon>
        <taxon>Betaproteobacteria</taxon>
        <taxon>Burkholderiales</taxon>
        <taxon>Oxalobacteraceae</taxon>
        <taxon>Telluria group</taxon>
        <taxon>Duganella</taxon>
    </lineage>
</organism>
<proteinExistence type="predicted"/>
<dbReference type="InterPro" id="IPR018637">
    <property type="entry name" value="DUF2059"/>
</dbReference>